<gene>
    <name evidence="1" type="ORF">BvMPK_2330</name>
</gene>
<dbReference type="Gene3D" id="2.70.98.50">
    <property type="entry name" value="putative glycoside hydrolase family protein from bacillus halodurans"/>
    <property type="match status" value="1"/>
</dbReference>
<sequence>MDSGGLLWASSYLQAAAQEYKLWYDEPAQVWTEALPLGNGGGERWYSAIPVWSISS</sequence>
<reference evidence="2" key="1">
    <citation type="submission" date="2015-10" db="EMBL/GenBank/DDBJ databases">
        <title>Extensive mobilome-driven genome diversification in gut-associated Bacteroides vulgatus mpk.</title>
        <authorList>
            <person name="Beier S."/>
            <person name="Lange A."/>
            <person name="Huson D.H."/>
            <person name="Frick J.-S."/>
            <person name="Autenrieth I.B."/>
        </authorList>
    </citation>
    <scope>NUCLEOTIDE SEQUENCE [LARGE SCALE GENOMIC DNA]</scope>
    <source>
        <strain evidence="2">mpk</strain>
    </source>
</reference>
<dbReference type="EMBL" id="CP013020">
    <property type="protein sequence ID" value="ALK84927.1"/>
    <property type="molecule type" value="Genomic_DNA"/>
</dbReference>
<proteinExistence type="predicted"/>
<protein>
    <submittedName>
        <fullName evidence="1">Large secreted protein</fullName>
    </submittedName>
</protein>
<dbReference type="PATRIC" id="fig|821.40.peg.2789"/>
<dbReference type="AlphaFoldDB" id="A0A0P0M302"/>
<evidence type="ECO:0000313" key="1">
    <source>
        <dbReference type="EMBL" id="ALK84927.1"/>
    </source>
</evidence>
<dbReference type="Proteomes" id="UP000061587">
    <property type="component" value="Chromosome"/>
</dbReference>
<organism evidence="1 2">
    <name type="scientific">Phocaeicola vulgatus</name>
    <name type="common">Bacteroides vulgatus</name>
    <dbReference type="NCBI Taxonomy" id="821"/>
    <lineage>
        <taxon>Bacteria</taxon>
        <taxon>Pseudomonadati</taxon>
        <taxon>Bacteroidota</taxon>
        <taxon>Bacteroidia</taxon>
        <taxon>Bacteroidales</taxon>
        <taxon>Bacteroidaceae</taxon>
        <taxon>Phocaeicola</taxon>
    </lineage>
</organism>
<evidence type="ECO:0000313" key="2">
    <source>
        <dbReference type="Proteomes" id="UP000061587"/>
    </source>
</evidence>
<accession>A0A0P0M302</accession>
<reference evidence="1 2" key="2">
    <citation type="journal article" date="2016" name="Genome Biol. Evol.">
        <title>Extensive mobilome-driven genome diversification in mouse gut-associated Bacteroides vulgatus mpk.</title>
        <authorList>
            <person name="Lange A."/>
            <person name="Beier S."/>
            <person name="Steimle A."/>
            <person name="Autenrieth I.B."/>
            <person name="Huson D.H."/>
            <person name="Frick J.S."/>
        </authorList>
    </citation>
    <scope>NUCLEOTIDE SEQUENCE [LARGE SCALE GENOMIC DNA]</scope>
    <source>
        <strain evidence="2">mpk</strain>
    </source>
</reference>
<name>A0A0P0M302_PHOVU</name>